<evidence type="ECO:0000313" key="1">
    <source>
        <dbReference type="EMBL" id="WGV26005.1"/>
    </source>
</evidence>
<name>A0AAJ6NSQ0_9CYAN</name>
<evidence type="ECO:0000313" key="2">
    <source>
        <dbReference type="Proteomes" id="UP001223520"/>
    </source>
</evidence>
<proteinExistence type="predicted"/>
<dbReference type="RefSeq" id="WP_281483261.1">
    <property type="nucleotide sequence ID" value="NZ_CP124543.1"/>
</dbReference>
<sequence length="112" mass="11917">MKSHLIIADLSYIQHITESNDVIGGNAVAATITEVGSGYALALALADAKGLETKTDARTLARVKYYENFTVSLADARATAFARTRNKTSRASSLSTSTSLDFTSFSSFTTSL</sequence>
<gene>
    <name evidence="1" type="ORF">QI031_00320</name>
</gene>
<dbReference type="EMBL" id="CP124543">
    <property type="protein sequence ID" value="WGV26005.1"/>
    <property type="molecule type" value="Genomic_DNA"/>
</dbReference>
<organism evidence="1 2">
    <name type="scientific">Halotia branconii CENA392</name>
    <dbReference type="NCBI Taxonomy" id="1539056"/>
    <lineage>
        <taxon>Bacteria</taxon>
        <taxon>Bacillati</taxon>
        <taxon>Cyanobacteriota</taxon>
        <taxon>Cyanophyceae</taxon>
        <taxon>Nostocales</taxon>
        <taxon>Nodulariaceae</taxon>
        <taxon>Halotia</taxon>
    </lineage>
</organism>
<reference evidence="1 2" key="1">
    <citation type="journal article" date="2023" name="Limnol Oceanogr Lett">
        <title>Environmental adaptations by the intertidal Antarctic cyanobacterium Halotia branconii CENA392 as revealed using long-read genome sequencing.</title>
        <authorList>
            <person name="Dextro R.B."/>
            <person name="Delbaje E."/>
            <person name="Freitas P.N.N."/>
            <person name="Geraldes V."/>
            <person name="Pinto E."/>
            <person name="Long P.F."/>
            <person name="Fiore M.F."/>
        </authorList>
    </citation>
    <scope>NUCLEOTIDE SEQUENCE [LARGE SCALE GENOMIC DNA]</scope>
    <source>
        <strain evidence="1 2">CENA392</strain>
    </source>
</reference>
<dbReference type="KEGG" id="hbq:QI031_00320"/>
<dbReference type="Proteomes" id="UP001223520">
    <property type="component" value="Chromosome"/>
</dbReference>
<keyword evidence="2" id="KW-1185">Reference proteome</keyword>
<accession>A0AAJ6NSQ0</accession>
<protein>
    <submittedName>
        <fullName evidence="1">Uncharacterized protein</fullName>
    </submittedName>
</protein>
<dbReference type="AlphaFoldDB" id="A0AAJ6NSQ0"/>